<keyword evidence="1" id="KW-0175">Coiled coil</keyword>
<evidence type="ECO:0000259" key="4">
    <source>
        <dbReference type="Pfam" id="PF13511"/>
    </source>
</evidence>
<dbReference type="InterPro" id="IPR025392">
    <property type="entry name" value="DUF4124"/>
</dbReference>
<evidence type="ECO:0000256" key="3">
    <source>
        <dbReference type="SAM" id="SignalP"/>
    </source>
</evidence>
<reference evidence="5 6" key="1">
    <citation type="submission" date="2016-10" db="EMBL/GenBank/DDBJ databases">
        <authorList>
            <person name="de Groot N.N."/>
        </authorList>
    </citation>
    <scope>NUCLEOTIDE SEQUENCE [LARGE SCALE GENOMIC DNA]</scope>
    <source>
        <strain evidence="5 6">ATCC 43154</strain>
    </source>
</reference>
<dbReference type="STRING" id="758825.SAMN02982985_02300"/>
<keyword evidence="6" id="KW-1185">Reference proteome</keyword>
<proteinExistence type="predicted"/>
<feature type="signal peptide" evidence="3">
    <location>
        <begin position="1"/>
        <end position="39"/>
    </location>
</feature>
<feature type="domain" description="DUF4124" evidence="4">
    <location>
        <begin position="31"/>
        <end position="82"/>
    </location>
</feature>
<feature type="chain" id="PRO_5011601289" description="DUF4124 domain-containing protein" evidence="3">
    <location>
        <begin position="40"/>
        <end position="186"/>
    </location>
</feature>
<dbReference type="RefSeq" id="WP_174900502.1">
    <property type="nucleotide sequence ID" value="NZ_FOTW01000010.1"/>
</dbReference>
<feature type="region of interest" description="Disordered" evidence="2">
    <location>
        <begin position="68"/>
        <end position="114"/>
    </location>
</feature>
<dbReference type="EMBL" id="FOTW01000010">
    <property type="protein sequence ID" value="SFL99254.1"/>
    <property type="molecule type" value="Genomic_DNA"/>
</dbReference>
<feature type="compositionally biased region" description="Low complexity" evidence="2">
    <location>
        <begin position="81"/>
        <end position="105"/>
    </location>
</feature>
<evidence type="ECO:0000313" key="6">
    <source>
        <dbReference type="Proteomes" id="UP000199470"/>
    </source>
</evidence>
<evidence type="ECO:0000313" key="5">
    <source>
        <dbReference type="EMBL" id="SFL99254.1"/>
    </source>
</evidence>
<evidence type="ECO:0000256" key="1">
    <source>
        <dbReference type="SAM" id="Coils"/>
    </source>
</evidence>
<gene>
    <name evidence="5" type="ORF">SAMN02982985_02300</name>
</gene>
<dbReference type="Pfam" id="PF13511">
    <property type="entry name" value="DUF4124"/>
    <property type="match status" value="1"/>
</dbReference>
<keyword evidence="3" id="KW-0732">Signal</keyword>
<organism evidence="5 6">
    <name type="scientific">Rugamonas rubra</name>
    <dbReference type="NCBI Taxonomy" id="758825"/>
    <lineage>
        <taxon>Bacteria</taxon>
        <taxon>Pseudomonadati</taxon>
        <taxon>Pseudomonadota</taxon>
        <taxon>Betaproteobacteria</taxon>
        <taxon>Burkholderiales</taxon>
        <taxon>Oxalobacteraceae</taxon>
        <taxon>Telluria group</taxon>
        <taxon>Rugamonas</taxon>
    </lineage>
</organism>
<dbReference type="Proteomes" id="UP000199470">
    <property type="component" value="Unassembled WGS sequence"/>
</dbReference>
<sequence length="186" mass="19985">MTTRCNRRLRAAPEATPATPALACLACLILLAGTPAARADSVIYKCVDAAGRVEFTDNRRGPHCQVLDVPGALSAPPPARRPQAGPPRAAAPGAAAGATPAGFPRVDSAEQRARDADRRAILDAELRIEQQKLAELRAEFNNGAPERRGDERNYAKYQDRVATLKDGVSRAEKNVEALKREIANIR</sequence>
<feature type="coiled-coil region" evidence="1">
    <location>
        <begin position="119"/>
        <end position="181"/>
    </location>
</feature>
<name>A0A1I4M7Q1_9BURK</name>
<dbReference type="AlphaFoldDB" id="A0A1I4M7Q1"/>
<accession>A0A1I4M7Q1</accession>
<evidence type="ECO:0000256" key="2">
    <source>
        <dbReference type="SAM" id="MobiDB-lite"/>
    </source>
</evidence>
<protein>
    <recommendedName>
        <fullName evidence="4">DUF4124 domain-containing protein</fullName>
    </recommendedName>
</protein>